<evidence type="ECO:0000313" key="2">
    <source>
        <dbReference type="Proteomes" id="UP001629214"/>
    </source>
</evidence>
<proteinExistence type="predicted"/>
<evidence type="ECO:0008006" key="3">
    <source>
        <dbReference type="Google" id="ProtNLM"/>
    </source>
</evidence>
<dbReference type="EMBL" id="JAQQFR010000017">
    <property type="protein sequence ID" value="MFL9881025.1"/>
    <property type="molecule type" value="Genomic_DNA"/>
</dbReference>
<accession>A0ABW8ZES1</accession>
<reference evidence="1 2" key="1">
    <citation type="journal article" date="2024" name="Chem. Sci.">
        <title>Discovery of megapolipeptins by genome mining of a Burkholderiales bacteria collection.</title>
        <authorList>
            <person name="Paulo B.S."/>
            <person name="Recchia M.J.J."/>
            <person name="Lee S."/>
            <person name="Fergusson C.H."/>
            <person name="Romanowski S.B."/>
            <person name="Hernandez A."/>
            <person name="Krull N."/>
            <person name="Liu D.Y."/>
            <person name="Cavanagh H."/>
            <person name="Bos A."/>
            <person name="Gray C.A."/>
            <person name="Murphy B.T."/>
            <person name="Linington R.G."/>
            <person name="Eustaquio A.S."/>
        </authorList>
    </citation>
    <scope>NUCLEOTIDE SEQUENCE [LARGE SCALE GENOMIC DNA]</scope>
    <source>
        <strain evidence="1 2">RL21-008-BIB-B</strain>
    </source>
</reference>
<sequence length="138" mass="15745">MDNSSNRLVPIFFYGLHMDAESLQQKGIAIRQPRLATILHHSVVVREKAMLLREKDALAYGMLYHLTHAEIDILYQHQTGYRAEAFPVNDGEHEICAISMVHIEPPLDSPIDYDYVSRLRAVLERLGFPVDHLPAQLA</sequence>
<protein>
    <recommendedName>
        <fullName evidence="3">AIG2 family protein</fullName>
    </recommendedName>
</protein>
<name>A0ABW8ZES1_9BURK</name>
<keyword evidence="2" id="KW-1185">Reference proteome</keyword>
<dbReference type="Proteomes" id="UP001629214">
    <property type="component" value="Unassembled WGS sequence"/>
</dbReference>
<dbReference type="Gene3D" id="3.10.490.10">
    <property type="entry name" value="Gamma-glutamyl cyclotransferase-like"/>
    <property type="match status" value="1"/>
</dbReference>
<evidence type="ECO:0000313" key="1">
    <source>
        <dbReference type="EMBL" id="MFL9881025.1"/>
    </source>
</evidence>
<organism evidence="1 2">
    <name type="scientific">Herbaspirillum rhizosphaerae</name>
    <dbReference type="NCBI Taxonomy" id="346179"/>
    <lineage>
        <taxon>Bacteria</taxon>
        <taxon>Pseudomonadati</taxon>
        <taxon>Pseudomonadota</taxon>
        <taxon>Betaproteobacteria</taxon>
        <taxon>Burkholderiales</taxon>
        <taxon>Oxalobacteraceae</taxon>
        <taxon>Herbaspirillum</taxon>
    </lineage>
</organism>
<comment type="caution">
    <text evidence="1">The sequence shown here is derived from an EMBL/GenBank/DDBJ whole genome shotgun (WGS) entry which is preliminary data.</text>
</comment>
<dbReference type="RefSeq" id="WP_408170057.1">
    <property type="nucleotide sequence ID" value="NZ_JAQQFR010000017.1"/>
</dbReference>
<gene>
    <name evidence="1" type="ORF">PQR63_21680</name>
</gene>